<dbReference type="HOGENOM" id="CLU_748546_0_0_1"/>
<name>A0A1S4FM23_AEDAE</name>
<reference evidence="5" key="1">
    <citation type="submission" date="2005-10" db="EMBL/GenBank/DDBJ databases">
        <authorList>
            <person name="Loftus B.J."/>
            <person name="Nene V.M."/>
            <person name="Hannick L.I."/>
            <person name="Bidwell S."/>
            <person name="Haas B."/>
            <person name="Amedeo P."/>
            <person name="Orvis J."/>
            <person name="Wortman J.R."/>
            <person name="White O.R."/>
            <person name="Salzberg S."/>
            <person name="Shumway M."/>
            <person name="Koo H."/>
            <person name="Zhao Y."/>
            <person name="Holmes M."/>
            <person name="Miller J."/>
            <person name="Schatz M."/>
            <person name="Pop M."/>
            <person name="Pai G."/>
            <person name="Utterback T."/>
            <person name="Rogers Y.-H."/>
            <person name="Kravitz S."/>
            <person name="Fraser C.M."/>
        </authorList>
    </citation>
    <scope>NUCLEOTIDE SEQUENCE</scope>
    <source>
        <strain evidence="5">Liverpool</strain>
    </source>
</reference>
<dbReference type="Proteomes" id="UP000682892">
    <property type="component" value="Unassembled WGS sequence"/>
</dbReference>
<dbReference type="InterPro" id="IPR050541">
    <property type="entry name" value="LRR_TM_domain-containing"/>
</dbReference>
<evidence type="ECO:0000256" key="2">
    <source>
        <dbReference type="ARBA" id="ARBA00022729"/>
    </source>
</evidence>
<dbReference type="Pfam" id="PF13855">
    <property type="entry name" value="LRR_8"/>
    <property type="match status" value="1"/>
</dbReference>
<feature type="transmembrane region" description="Helical" evidence="4">
    <location>
        <begin position="32"/>
        <end position="51"/>
    </location>
</feature>
<dbReference type="Gene3D" id="3.80.10.10">
    <property type="entry name" value="Ribonuclease Inhibitor"/>
    <property type="match status" value="1"/>
</dbReference>
<dbReference type="SUPFAM" id="SSF52075">
    <property type="entry name" value="Outer arm dynein light chain 1"/>
    <property type="match status" value="1"/>
</dbReference>
<dbReference type="AlphaFoldDB" id="A0A1S4FM23"/>
<reference evidence="5" key="2">
    <citation type="journal article" date="2007" name="Science">
        <title>Genome sequence of Aedes aegypti, a major arbovirus vector.</title>
        <authorList>
            <person name="Nene V."/>
            <person name="Wortman J.R."/>
            <person name="Lawson D."/>
            <person name="Haas B."/>
            <person name="Kodira C."/>
            <person name="Tu Z.J."/>
            <person name="Loftus B."/>
            <person name="Xi Z."/>
            <person name="Megy K."/>
            <person name="Grabherr M."/>
            <person name="Ren Q."/>
            <person name="Zdobnov E.M."/>
            <person name="Lobo N.F."/>
            <person name="Campbell K.S."/>
            <person name="Brown S.E."/>
            <person name="Bonaldo M.F."/>
            <person name="Zhu J."/>
            <person name="Sinkins S.P."/>
            <person name="Hogenkamp D.G."/>
            <person name="Amedeo P."/>
            <person name="Arensburger P."/>
            <person name="Atkinson P.W."/>
            <person name="Bidwell S."/>
            <person name="Biedler J."/>
            <person name="Birney E."/>
            <person name="Bruggner R.V."/>
            <person name="Costas J."/>
            <person name="Coy M.R."/>
            <person name="Crabtree J."/>
            <person name="Crawford M."/>
            <person name="Debruyn B."/>
            <person name="Decaprio D."/>
            <person name="Eiglmeier K."/>
            <person name="Eisenstadt E."/>
            <person name="El-Dorry H."/>
            <person name="Gelbart W.M."/>
            <person name="Gomes S.L."/>
            <person name="Hammond M."/>
            <person name="Hannick L.I."/>
            <person name="Hogan J.R."/>
            <person name="Holmes M.H."/>
            <person name="Jaffe D."/>
            <person name="Johnston J.S."/>
            <person name="Kennedy R.C."/>
            <person name="Koo H."/>
            <person name="Kravitz S."/>
            <person name="Kriventseva E.V."/>
            <person name="Kulp D."/>
            <person name="Labutti K."/>
            <person name="Lee E."/>
            <person name="Li S."/>
            <person name="Lovin D.D."/>
            <person name="Mao C."/>
            <person name="Mauceli E."/>
            <person name="Menck C.F."/>
            <person name="Miller J.R."/>
            <person name="Montgomery P."/>
            <person name="Mori A."/>
            <person name="Nascimento A.L."/>
            <person name="Naveira H.F."/>
            <person name="Nusbaum C."/>
            <person name="O'leary S."/>
            <person name="Orvis J."/>
            <person name="Pertea M."/>
            <person name="Quesneville H."/>
            <person name="Reidenbach K.R."/>
            <person name="Rogers Y.H."/>
            <person name="Roth C.W."/>
            <person name="Schneider J.R."/>
            <person name="Schatz M."/>
            <person name="Shumway M."/>
            <person name="Stanke M."/>
            <person name="Stinson E.O."/>
            <person name="Tubio J.M."/>
            <person name="Vanzee J.P."/>
            <person name="Verjovski-Almeida S."/>
            <person name="Werner D."/>
            <person name="White O."/>
            <person name="Wyder S."/>
            <person name="Zeng Q."/>
            <person name="Zhao Q."/>
            <person name="Zhao Y."/>
            <person name="Hill C.A."/>
            <person name="Raikhel A.S."/>
            <person name="Soares M.B."/>
            <person name="Knudson D.L."/>
            <person name="Lee N.H."/>
            <person name="Galagan J."/>
            <person name="Salzberg S.L."/>
            <person name="Paulsen I.T."/>
            <person name="Dimopoulos G."/>
            <person name="Collins F.H."/>
            <person name="Birren B."/>
            <person name="Fraser-Liggett C.M."/>
            <person name="Severson D.W."/>
        </authorList>
    </citation>
    <scope>NUCLEOTIDE SEQUENCE [LARGE SCALE GENOMIC DNA]</scope>
    <source>
        <strain evidence="5">Liverpool</strain>
    </source>
</reference>
<organism evidence="5 6">
    <name type="scientific">Aedes aegypti</name>
    <name type="common">Yellowfever mosquito</name>
    <name type="synonym">Culex aegypti</name>
    <dbReference type="NCBI Taxonomy" id="7159"/>
    <lineage>
        <taxon>Eukaryota</taxon>
        <taxon>Metazoa</taxon>
        <taxon>Ecdysozoa</taxon>
        <taxon>Arthropoda</taxon>
        <taxon>Hexapoda</taxon>
        <taxon>Insecta</taxon>
        <taxon>Pterygota</taxon>
        <taxon>Neoptera</taxon>
        <taxon>Endopterygota</taxon>
        <taxon>Diptera</taxon>
        <taxon>Nematocera</taxon>
        <taxon>Culicoidea</taxon>
        <taxon>Culicidae</taxon>
        <taxon>Culicinae</taxon>
        <taxon>Aedini</taxon>
        <taxon>Aedes</taxon>
        <taxon>Stegomyia</taxon>
    </lineage>
</organism>
<dbReference type="PANTHER" id="PTHR24369:SF210">
    <property type="entry name" value="CHAOPTIN-RELATED"/>
    <property type="match status" value="1"/>
</dbReference>
<dbReference type="OMA" id="GRQMQIN"/>
<dbReference type="InterPro" id="IPR032675">
    <property type="entry name" value="LRR_dom_sf"/>
</dbReference>
<keyword evidence="4" id="KW-0472">Membrane</keyword>
<proteinExistence type="predicted"/>
<dbReference type="GO" id="GO:0005886">
    <property type="term" value="C:plasma membrane"/>
    <property type="evidence" value="ECO:0007669"/>
    <property type="project" value="TreeGrafter"/>
</dbReference>
<keyword evidence="1" id="KW-0433">Leucine-rich repeat</keyword>
<evidence type="ECO:0000256" key="3">
    <source>
        <dbReference type="ARBA" id="ARBA00022737"/>
    </source>
</evidence>
<accession>A0A1S4FM23</accession>
<evidence type="ECO:0000313" key="6">
    <source>
        <dbReference type="Proteomes" id="UP000682892"/>
    </source>
</evidence>
<protein>
    <submittedName>
        <fullName evidence="5">AAEL009359-PA</fullName>
    </submittedName>
</protein>
<dbReference type="KEGG" id="aag:5571888"/>
<gene>
    <name evidence="5" type="ORF">AaeL_AAEL009359</name>
</gene>
<dbReference type="PROSITE" id="PS51450">
    <property type="entry name" value="LRR"/>
    <property type="match status" value="1"/>
</dbReference>
<evidence type="ECO:0000313" key="5">
    <source>
        <dbReference type="EMBL" id="EAT38783.1"/>
    </source>
</evidence>
<keyword evidence="4" id="KW-1133">Transmembrane helix</keyword>
<dbReference type="PANTHER" id="PTHR24369">
    <property type="entry name" value="ANTIGEN BSP, PUTATIVE-RELATED"/>
    <property type="match status" value="1"/>
</dbReference>
<dbReference type="EMBL" id="CH477577">
    <property type="protein sequence ID" value="EAT38783.1"/>
    <property type="molecule type" value="Genomic_DNA"/>
</dbReference>
<dbReference type="OrthoDB" id="2020019at2759"/>
<dbReference type="InterPro" id="IPR001611">
    <property type="entry name" value="Leu-rich_rpt"/>
</dbReference>
<evidence type="ECO:0000256" key="4">
    <source>
        <dbReference type="SAM" id="Phobius"/>
    </source>
</evidence>
<keyword evidence="3" id="KW-0677">Repeat</keyword>
<keyword evidence="4" id="KW-0812">Transmembrane</keyword>
<evidence type="ECO:0000256" key="1">
    <source>
        <dbReference type="ARBA" id="ARBA00022614"/>
    </source>
</evidence>
<keyword evidence="2" id="KW-0732">Signal</keyword>
<reference evidence="5" key="3">
    <citation type="submission" date="2012-09" db="EMBL/GenBank/DDBJ databases">
        <authorList>
            <consortium name="VectorBase"/>
        </authorList>
    </citation>
    <scope>NUCLEOTIDE SEQUENCE</scope>
    <source>
        <strain evidence="5">Liverpool</strain>
    </source>
</reference>
<sequence length="400" mass="46511">MMHADKAASTLIETYSRILLVRQFAMDLQSSILTTILVIILQLHCGITWLFNCKRIGFGYYTVQKNCILENVLISNETTLYRVFFPPVDLEINYGSIRDFNRDVASRMSNKTKRLTISYSGVEHFFLRDTLEYAELMHNNISKVEFDSAEKLIVWMLRLNYNQLQDASFVSEIRSLVILGLSNNLISSVKWNIFSNLNRLKTLDLGGNLIKEIDCYGNLKLPSLRRLVLAENNIVHFDLSGVVMRDLKEFNISMNRIPTLNTFQLDKSFPTIEEVDLNNNPWNCGRQMQINSLLMFKRIKRHTSTTRTVCHEDFLEQMALSAPDGTDKLTNRLNSTEMLRLKQLKEHNIDTRLATAQKRVNFLEEIVNEIKEATLELLRKTKHLYEMNNLRMSRSINMHS</sequence>